<comment type="caution">
    <text evidence="1">The sequence shown here is derived from an EMBL/GenBank/DDBJ whole genome shotgun (WGS) entry which is preliminary data.</text>
</comment>
<protein>
    <recommendedName>
        <fullName evidence="3">Glycosyl transferase</fullName>
    </recommendedName>
</protein>
<evidence type="ECO:0000313" key="1">
    <source>
        <dbReference type="EMBL" id="MBB6250181.1"/>
    </source>
</evidence>
<dbReference type="RefSeq" id="WP_184797529.1">
    <property type="nucleotide sequence ID" value="NZ_JACIIZ010000002.1"/>
</dbReference>
<dbReference type="EMBL" id="JACIIZ010000002">
    <property type="protein sequence ID" value="MBB6250181.1"/>
    <property type="molecule type" value="Genomic_DNA"/>
</dbReference>
<evidence type="ECO:0000313" key="2">
    <source>
        <dbReference type="Proteomes" id="UP000539175"/>
    </source>
</evidence>
<reference evidence="1 2" key="1">
    <citation type="submission" date="2020-08" db="EMBL/GenBank/DDBJ databases">
        <title>Genomic Encyclopedia of Type Strains, Phase IV (KMG-IV): sequencing the most valuable type-strain genomes for metagenomic binning, comparative biology and taxonomic classification.</title>
        <authorList>
            <person name="Goeker M."/>
        </authorList>
    </citation>
    <scope>NUCLEOTIDE SEQUENCE [LARGE SCALE GENOMIC DNA]</scope>
    <source>
        <strain evidence="1 2">DSM 22198</strain>
    </source>
</reference>
<evidence type="ECO:0008006" key="3">
    <source>
        <dbReference type="Google" id="ProtNLM"/>
    </source>
</evidence>
<organism evidence="1 2">
    <name type="scientific">Nitrospirillum iridis</name>
    <dbReference type="NCBI Taxonomy" id="765888"/>
    <lineage>
        <taxon>Bacteria</taxon>
        <taxon>Pseudomonadati</taxon>
        <taxon>Pseudomonadota</taxon>
        <taxon>Alphaproteobacteria</taxon>
        <taxon>Rhodospirillales</taxon>
        <taxon>Azospirillaceae</taxon>
        <taxon>Nitrospirillum</taxon>
    </lineage>
</organism>
<keyword evidence="2" id="KW-1185">Reference proteome</keyword>
<name>A0A7X0AVS9_9PROT</name>
<gene>
    <name evidence="1" type="ORF">FHS74_000722</name>
</gene>
<proteinExistence type="predicted"/>
<dbReference type="InterPro" id="IPR029044">
    <property type="entry name" value="Nucleotide-diphossugar_trans"/>
</dbReference>
<dbReference type="SUPFAM" id="SSF53448">
    <property type="entry name" value="Nucleotide-diphospho-sugar transferases"/>
    <property type="match status" value="1"/>
</dbReference>
<sequence>MRVAYSCVVDGGAKFEWQAVTLCFSLMLNAGVPAGDIKVHVTPTVGSDFRRFAADQGIDVRAIEPFPMGHGYCNKIQQSLVDSFNGYDRVVLCDCDIYFLSAPDLSGISAPAAGRIVDFPNPPLPIIQEIYDWRGISLPQVVPATFAPSPDGLTIATNWNGGFYVFSTDVLRAIGPVWREHALALLESIERMGRYRNFVDQLSLALTMDQLGLVYDHIPAGVNFPLHLEASLYRAVPDDVSVLHYHDQLSALSQIRAIDHPVLGKAIDAANDRIGRTLAEWLNRDARLATLFQKWQDHCAAPKA</sequence>
<dbReference type="AlphaFoldDB" id="A0A7X0AVS9"/>
<dbReference type="Proteomes" id="UP000539175">
    <property type="component" value="Unassembled WGS sequence"/>
</dbReference>
<accession>A0A7X0AVS9</accession>